<dbReference type="SUPFAM" id="SSF88723">
    <property type="entry name" value="PIN domain-like"/>
    <property type="match status" value="1"/>
</dbReference>
<dbReference type="Proteomes" id="UP000176863">
    <property type="component" value="Unassembled WGS sequence"/>
</dbReference>
<dbReference type="Pfam" id="PF01850">
    <property type="entry name" value="PIN"/>
    <property type="match status" value="1"/>
</dbReference>
<reference evidence="2 3" key="1">
    <citation type="journal article" date="2016" name="Nat. Commun.">
        <title>Thousands of microbial genomes shed light on interconnected biogeochemical processes in an aquifer system.</title>
        <authorList>
            <person name="Anantharaman K."/>
            <person name="Brown C.T."/>
            <person name="Hug L.A."/>
            <person name="Sharon I."/>
            <person name="Castelle C.J."/>
            <person name="Probst A.J."/>
            <person name="Thomas B.C."/>
            <person name="Singh A."/>
            <person name="Wilkins M.J."/>
            <person name="Karaoz U."/>
            <person name="Brodie E.L."/>
            <person name="Williams K.H."/>
            <person name="Hubbard S.S."/>
            <person name="Banfield J.F."/>
        </authorList>
    </citation>
    <scope>NUCLEOTIDE SEQUENCE [LARGE SCALE GENOMIC DNA]</scope>
</reference>
<accession>A0A1F6CTJ1</accession>
<name>A0A1F6CTJ1_9BACT</name>
<dbReference type="STRING" id="1798480.A2851_05560"/>
<sequence>MAISKSRGVIFDTNVWIALLHEADSQYRKAQELVRTLATEEVLVPEYVLVEVSAVLKRYERNAEAIVFVKRVLGNAGSFIPAGVLAHETSVLFEERNDKLSFVDTALLVLSREYRVITFDKALARALP</sequence>
<evidence type="ECO:0000259" key="1">
    <source>
        <dbReference type="Pfam" id="PF01850"/>
    </source>
</evidence>
<dbReference type="InterPro" id="IPR029060">
    <property type="entry name" value="PIN-like_dom_sf"/>
</dbReference>
<dbReference type="InterPro" id="IPR002716">
    <property type="entry name" value="PIN_dom"/>
</dbReference>
<gene>
    <name evidence="2" type="ORF">A2851_05560</name>
</gene>
<evidence type="ECO:0000313" key="3">
    <source>
        <dbReference type="Proteomes" id="UP000176863"/>
    </source>
</evidence>
<evidence type="ECO:0000313" key="2">
    <source>
        <dbReference type="EMBL" id="OGG52474.1"/>
    </source>
</evidence>
<comment type="caution">
    <text evidence="2">The sequence shown here is derived from an EMBL/GenBank/DDBJ whole genome shotgun (WGS) entry which is preliminary data.</text>
</comment>
<dbReference type="EMBL" id="MFKT01000029">
    <property type="protein sequence ID" value="OGG52474.1"/>
    <property type="molecule type" value="Genomic_DNA"/>
</dbReference>
<protein>
    <recommendedName>
        <fullName evidence="1">PIN domain-containing protein</fullName>
    </recommendedName>
</protein>
<dbReference type="AlphaFoldDB" id="A0A1F6CTJ1"/>
<feature type="domain" description="PIN" evidence="1">
    <location>
        <begin position="9"/>
        <end position="125"/>
    </location>
</feature>
<proteinExistence type="predicted"/>
<dbReference type="Gene3D" id="3.40.50.1010">
    <property type="entry name" value="5'-nuclease"/>
    <property type="match status" value="1"/>
</dbReference>
<organism evidence="2 3">
    <name type="scientific">Candidatus Kaiserbacteria bacterium RIFCSPHIGHO2_01_FULL_53_29</name>
    <dbReference type="NCBI Taxonomy" id="1798480"/>
    <lineage>
        <taxon>Bacteria</taxon>
        <taxon>Candidatus Kaiseribacteriota</taxon>
    </lineage>
</organism>